<comment type="caution">
    <text evidence="7">The sequence shown here is derived from an EMBL/GenBank/DDBJ whole genome shotgun (WGS) entry which is preliminary data.</text>
</comment>
<keyword evidence="4 6" id="KW-0472">Membrane</keyword>
<accession>A0AAV2SKM2</accession>
<gene>
    <name evidence="7" type="ORF">MNOR_LOCUS38676</name>
</gene>
<evidence type="ECO:0000313" key="7">
    <source>
        <dbReference type="EMBL" id="CAL4214943.1"/>
    </source>
</evidence>
<sequence>NKARTMKLLIIFTKLQSLILDILLSNGAFSSYNSYFNARVYKQSIENGVHIIEMLILGTYTLMLYSRVPKKKKMETLEGNTNHAMQNDVEMRNDGVEKHSQKNGEKLEGNKNESYKCIDNIEKDMVDVDLETNNAEVITNNTNDT</sequence>
<dbReference type="Proteomes" id="UP001497623">
    <property type="component" value="Unassembled WGS sequence"/>
</dbReference>
<keyword evidence="8" id="KW-1185">Reference proteome</keyword>
<proteinExistence type="predicted"/>
<feature type="region of interest" description="Disordered" evidence="5">
    <location>
        <begin position="77"/>
        <end position="111"/>
    </location>
</feature>
<evidence type="ECO:0000313" key="8">
    <source>
        <dbReference type="Proteomes" id="UP001497623"/>
    </source>
</evidence>
<dbReference type="EMBL" id="CAXKWB010090542">
    <property type="protein sequence ID" value="CAL4214943.1"/>
    <property type="molecule type" value="Genomic_DNA"/>
</dbReference>
<evidence type="ECO:0008006" key="9">
    <source>
        <dbReference type="Google" id="ProtNLM"/>
    </source>
</evidence>
<evidence type="ECO:0000256" key="6">
    <source>
        <dbReference type="SAM" id="Phobius"/>
    </source>
</evidence>
<dbReference type="AlphaFoldDB" id="A0AAV2SKM2"/>
<keyword evidence="3 6" id="KW-1133">Transmembrane helix</keyword>
<feature type="non-terminal residue" evidence="7">
    <location>
        <position position="1"/>
    </location>
</feature>
<feature type="compositionally biased region" description="Basic and acidic residues" evidence="5">
    <location>
        <begin position="89"/>
        <end position="111"/>
    </location>
</feature>
<dbReference type="InterPro" id="IPR005178">
    <property type="entry name" value="Ostalpha/TMEM184C"/>
</dbReference>
<name>A0AAV2SKM2_MEGNR</name>
<organism evidence="7 8">
    <name type="scientific">Meganyctiphanes norvegica</name>
    <name type="common">Northern krill</name>
    <name type="synonym">Thysanopoda norvegica</name>
    <dbReference type="NCBI Taxonomy" id="48144"/>
    <lineage>
        <taxon>Eukaryota</taxon>
        <taxon>Metazoa</taxon>
        <taxon>Ecdysozoa</taxon>
        <taxon>Arthropoda</taxon>
        <taxon>Crustacea</taxon>
        <taxon>Multicrustacea</taxon>
        <taxon>Malacostraca</taxon>
        <taxon>Eumalacostraca</taxon>
        <taxon>Eucarida</taxon>
        <taxon>Euphausiacea</taxon>
        <taxon>Euphausiidae</taxon>
        <taxon>Meganyctiphanes</taxon>
    </lineage>
</organism>
<evidence type="ECO:0000256" key="4">
    <source>
        <dbReference type="ARBA" id="ARBA00023136"/>
    </source>
</evidence>
<evidence type="ECO:0000256" key="5">
    <source>
        <dbReference type="SAM" id="MobiDB-lite"/>
    </source>
</evidence>
<protein>
    <recommendedName>
        <fullName evidence="9">Gustatory receptor</fullName>
    </recommendedName>
</protein>
<feature type="transmembrane region" description="Helical" evidence="6">
    <location>
        <begin position="49"/>
        <end position="65"/>
    </location>
</feature>
<dbReference type="Pfam" id="PF03619">
    <property type="entry name" value="Solute_trans_a"/>
    <property type="match status" value="1"/>
</dbReference>
<dbReference type="GO" id="GO:0016020">
    <property type="term" value="C:membrane"/>
    <property type="evidence" value="ECO:0007669"/>
    <property type="project" value="UniProtKB-SubCell"/>
</dbReference>
<keyword evidence="2 6" id="KW-0812">Transmembrane</keyword>
<evidence type="ECO:0000256" key="1">
    <source>
        <dbReference type="ARBA" id="ARBA00004141"/>
    </source>
</evidence>
<evidence type="ECO:0000256" key="2">
    <source>
        <dbReference type="ARBA" id="ARBA00022692"/>
    </source>
</evidence>
<evidence type="ECO:0000256" key="3">
    <source>
        <dbReference type="ARBA" id="ARBA00022989"/>
    </source>
</evidence>
<comment type="subcellular location">
    <subcellularLocation>
        <location evidence="1">Membrane</location>
        <topology evidence="1">Multi-pass membrane protein</topology>
    </subcellularLocation>
</comment>
<reference evidence="7 8" key="1">
    <citation type="submission" date="2024-05" db="EMBL/GenBank/DDBJ databases">
        <authorList>
            <person name="Wallberg A."/>
        </authorList>
    </citation>
    <scope>NUCLEOTIDE SEQUENCE [LARGE SCALE GENOMIC DNA]</scope>
</reference>